<feature type="transmembrane region" description="Helical" evidence="1">
    <location>
        <begin position="21"/>
        <end position="39"/>
    </location>
</feature>
<keyword evidence="1" id="KW-1133">Transmembrane helix</keyword>
<evidence type="ECO:0000313" key="2">
    <source>
        <dbReference type="EMBL" id="GAA3821558.1"/>
    </source>
</evidence>
<sequence>MAEEPDPAVLASMRRRLRVGSALATIALLAAVLAVAVGWVSISTAAAPIAGLAVGAALGWWQYTHIRSA</sequence>
<feature type="transmembrane region" description="Helical" evidence="1">
    <location>
        <begin position="45"/>
        <end position="63"/>
    </location>
</feature>
<evidence type="ECO:0000256" key="1">
    <source>
        <dbReference type="SAM" id="Phobius"/>
    </source>
</evidence>
<dbReference type="Proteomes" id="UP001501624">
    <property type="component" value="Unassembled WGS sequence"/>
</dbReference>
<organism evidence="2 3">
    <name type="scientific">Amycolatopsis tucumanensis</name>
    <dbReference type="NCBI Taxonomy" id="401106"/>
    <lineage>
        <taxon>Bacteria</taxon>
        <taxon>Bacillati</taxon>
        <taxon>Actinomycetota</taxon>
        <taxon>Actinomycetes</taxon>
        <taxon>Pseudonocardiales</taxon>
        <taxon>Pseudonocardiaceae</taxon>
        <taxon>Amycolatopsis</taxon>
    </lineage>
</organism>
<keyword evidence="3" id="KW-1185">Reference proteome</keyword>
<reference evidence="3" key="1">
    <citation type="journal article" date="2019" name="Int. J. Syst. Evol. Microbiol.">
        <title>The Global Catalogue of Microorganisms (GCM) 10K type strain sequencing project: providing services to taxonomists for standard genome sequencing and annotation.</title>
        <authorList>
            <consortium name="The Broad Institute Genomics Platform"/>
            <consortium name="The Broad Institute Genome Sequencing Center for Infectious Disease"/>
            <person name="Wu L."/>
            <person name="Ma J."/>
        </authorList>
    </citation>
    <scope>NUCLEOTIDE SEQUENCE [LARGE SCALE GENOMIC DNA]</scope>
    <source>
        <strain evidence="3">JCM 17017</strain>
    </source>
</reference>
<accession>A0ABP7ILX3</accession>
<name>A0ABP7ILX3_9PSEU</name>
<gene>
    <name evidence="2" type="ORF">GCM10022380_45840</name>
</gene>
<keyword evidence="1" id="KW-0812">Transmembrane</keyword>
<dbReference type="EMBL" id="BAABCM010000006">
    <property type="protein sequence ID" value="GAA3821558.1"/>
    <property type="molecule type" value="Genomic_DNA"/>
</dbReference>
<evidence type="ECO:0000313" key="3">
    <source>
        <dbReference type="Proteomes" id="UP001501624"/>
    </source>
</evidence>
<keyword evidence="1" id="KW-0472">Membrane</keyword>
<comment type="caution">
    <text evidence="2">The sequence shown here is derived from an EMBL/GenBank/DDBJ whole genome shotgun (WGS) entry which is preliminary data.</text>
</comment>
<protein>
    <submittedName>
        <fullName evidence="2">Uncharacterized protein</fullName>
    </submittedName>
</protein>
<dbReference type="RefSeq" id="WP_237336128.1">
    <property type="nucleotide sequence ID" value="NZ_BAABCM010000006.1"/>
</dbReference>
<proteinExistence type="predicted"/>